<evidence type="ECO:0000256" key="1">
    <source>
        <dbReference type="SAM" id="MobiDB-lite"/>
    </source>
</evidence>
<feature type="region of interest" description="Disordered" evidence="1">
    <location>
        <begin position="189"/>
        <end position="221"/>
    </location>
</feature>
<organism evidence="3 4">
    <name type="scientific">Dendrothele bispora (strain CBS 962.96)</name>
    <dbReference type="NCBI Taxonomy" id="1314807"/>
    <lineage>
        <taxon>Eukaryota</taxon>
        <taxon>Fungi</taxon>
        <taxon>Dikarya</taxon>
        <taxon>Basidiomycota</taxon>
        <taxon>Agaricomycotina</taxon>
        <taxon>Agaricomycetes</taxon>
        <taxon>Agaricomycetidae</taxon>
        <taxon>Agaricales</taxon>
        <taxon>Agaricales incertae sedis</taxon>
        <taxon>Dendrothele</taxon>
    </lineage>
</organism>
<feature type="transmembrane region" description="Helical" evidence="2">
    <location>
        <begin position="77"/>
        <end position="100"/>
    </location>
</feature>
<name>A0A4S8LEI5_DENBC</name>
<proteinExistence type="predicted"/>
<gene>
    <name evidence="3" type="ORF">K435DRAFT_346909</name>
</gene>
<feature type="compositionally biased region" description="Low complexity" evidence="1">
    <location>
        <begin position="189"/>
        <end position="199"/>
    </location>
</feature>
<evidence type="ECO:0000256" key="2">
    <source>
        <dbReference type="SAM" id="Phobius"/>
    </source>
</evidence>
<evidence type="ECO:0000313" key="3">
    <source>
        <dbReference type="EMBL" id="THU87339.1"/>
    </source>
</evidence>
<evidence type="ECO:0008006" key="5">
    <source>
        <dbReference type="Google" id="ProtNLM"/>
    </source>
</evidence>
<feature type="transmembrane region" description="Helical" evidence="2">
    <location>
        <begin position="297"/>
        <end position="318"/>
    </location>
</feature>
<dbReference type="EMBL" id="ML179455">
    <property type="protein sequence ID" value="THU87339.1"/>
    <property type="molecule type" value="Genomic_DNA"/>
</dbReference>
<dbReference type="OrthoDB" id="3269455at2759"/>
<keyword evidence="2" id="KW-0812">Transmembrane</keyword>
<protein>
    <recommendedName>
        <fullName evidence="5">Transmembrane protein</fullName>
    </recommendedName>
</protein>
<feature type="transmembrane region" description="Helical" evidence="2">
    <location>
        <begin position="269"/>
        <end position="291"/>
    </location>
</feature>
<dbReference type="Proteomes" id="UP000297245">
    <property type="component" value="Unassembled WGS sequence"/>
</dbReference>
<keyword evidence="2" id="KW-1133">Transmembrane helix</keyword>
<dbReference type="AlphaFoldDB" id="A0A4S8LEI5"/>
<reference evidence="3 4" key="1">
    <citation type="journal article" date="2019" name="Nat. Ecol. Evol.">
        <title>Megaphylogeny resolves global patterns of mushroom evolution.</title>
        <authorList>
            <person name="Varga T."/>
            <person name="Krizsan K."/>
            <person name="Foldi C."/>
            <person name="Dima B."/>
            <person name="Sanchez-Garcia M."/>
            <person name="Sanchez-Ramirez S."/>
            <person name="Szollosi G.J."/>
            <person name="Szarkandi J.G."/>
            <person name="Papp V."/>
            <person name="Albert L."/>
            <person name="Andreopoulos W."/>
            <person name="Angelini C."/>
            <person name="Antonin V."/>
            <person name="Barry K.W."/>
            <person name="Bougher N.L."/>
            <person name="Buchanan P."/>
            <person name="Buyck B."/>
            <person name="Bense V."/>
            <person name="Catcheside P."/>
            <person name="Chovatia M."/>
            <person name="Cooper J."/>
            <person name="Damon W."/>
            <person name="Desjardin D."/>
            <person name="Finy P."/>
            <person name="Geml J."/>
            <person name="Haridas S."/>
            <person name="Hughes K."/>
            <person name="Justo A."/>
            <person name="Karasinski D."/>
            <person name="Kautmanova I."/>
            <person name="Kiss B."/>
            <person name="Kocsube S."/>
            <person name="Kotiranta H."/>
            <person name="LaButti K.M."/>
            <person name="Lechner B.E."/>
            <person name="Liimatainen K."/>
            <person name="Lipzen A."/>
            <person name="Lukacs Z."/>
            <person name="Mihaltcheva S."/>
            <person name="Morgado L.N."/>
            <person name="Niskanen T."/>
            <person name="Noordeloos M.E."/>
            <person name="Ohm R.A."/>
            <person name="Ortiz-Santana B."/>
            <person name="Ovrebo C."/>
            <person name="Racz N."/>
            <person name="Riley R."/>
            <person name="Savchenko A."/>
            <person name="Shiryaev A."/>
            <person name="Soop K."/>
            <person name="Spirin V."/>
            <person name="Szebenyi C."/>
            <person name="Tomsovsky M."/>
            <person name="Tulloss R.E."/>
            <person name="Uehling J."/>
            <person name="Grigoriev I.V."/>
            <person name="Vagvolgyi C."/>
            <person name="Papp T."/>
            <person name="Martin F.M."/>
            <person name="Miettinen O."/>
            <person name="Hibbett D.S."/>
            <person name="Nagy L.G."/>
        </authorList>
    </citation>
    <scope>NUCLEOTIDE SEQUENCE [LARGE SCALE GENOMIC DNA]</scope>
    <source>
        <strain evidence="3 4">CBS 962.96</strain>
    </source>
</reference>
<keyword evidence="2" id="KW-0472">Membrane</keyword>
<feature type="compositionally biased region" description="Polar residues" evidence="1">
    <location>
        <begin position="203"/>
        <end position="221"/>
    </location>
</feature>
<accession>A0A4S8LEI5</accession>
<keyword evidence="4" id="KW-1185">Reference proteome</keyword>
<sequence length="332" mass="36160">MTRRQSSIQSLRDVWSALYWTIQRPEKRTRWQDIGGQIDALHAEATIATFLAGVQGTILSLSINSSVTSTGLTAAKALSFMGILLDVISAFLALLSSTLLQSKISEVQRLLDGIDHMSLEDLNSLQDEIINSDPQDPLRKFFVNTPLWQSLKFEVLKRIMSRLDVLKRQNLASGGLGVAAGAGIISSTVPTHPSSSVPDSRTRQTSRSAQNTTRSHSASRDMTSIIDHDLRHDSMIEGLLFHLRSLIPNVPQIQQACQRIENIGSVGDAGGTAILCGGLAFGTSAVCFSVSTQPFEVWVPTVVACSCVIVLPSANVLLKYFHFRLPSVFDTI</sequence>
<evidence type="ECO:0000313" key="4">
    <source>
        <dbReference type="Proteomes" id="UP000297245"/>
    </source>
</evidence>